<organism evidence="2 3">
    <name type="scientific">Silurus meridionalis</name>
    <name type="common">Southern catfish</name>
    <name type="synonym">Silurus soldatovi meridionalis</name>
    <dbReference type="NCBI Taxonomy" id="175797"/>
    <lineage>
        <taxon>Eukaryota</taxon>
        <taxon>Metazoa</taxon>
        <taxon>Chordata</taxon>
        <taxon>Craniata</taxon>
        <taxon>Vertebrata</taxon>
        <taxon>Euteleostomi</taxon>
        <taxon>Actinopterygii</taxon>
        <taxon>Neopterygii</taxon>
        <taxon>Teleostei</taxon>
        <taxon>Ostariophysi</taxon>
        <taxon>Siluriformes</taxon>
        <taxon>Siluridae</taxon>
        <taxon>Silurus</taxon>
    </lineage>
</organism>
<feature type="compositionally biased region" description="Polar residues" evidence="1">
    <location>
        <begin position="151"/>
        <end position="164"/>
    </location>
</feature>
<evidence type="ECO:0000256" key="1">
    <source>
        <dbReference type="SAM" id="MobiDB-lite"/>
    </source>
</evidence>
<gene>
    <name evidence="2" type="ORF">HF521_009085</name>
</gene>
<dbReference type="EMBL" id="JABFDY010000002">
    <property type="protein sequence ID" value="KAF7710213.1"/>
    <property type="molecule type" value="Genomic_DNA"/>
</dbReference>
<dbReference type="AlphaFoldDB" id="A0A8T0BUU8"/>
<accession>A0A8T0BUU8</accession>
<evidence type="ECO:0000313" key="2">
    <source>
        <dbReference type="EMBL" id="KAF7710213.1"/>
    </source>
</evidence>
<comment type="caution">
    <text evidence="2">The sequence shown here is derived from an EMBL/GenBank/DDBJ whole genome shotgun (WGS) entry which is preliminary data.</text>
</comment>
<sequence>MSDALVVTFQSQLSIVMETILKSAMIEITRLVEDSFMEEVARGKQEVEQLLRSLQFSESKLKEREKRIRCTDCGRATGSGERTSEKPAEILTGEDALCFRLSLREQSEKRPQFSEVWRSTESLGSYRTTEINSDKEKNINALEKRGKQESNTEVQHPQCTNAPVTRTHEACSNPKSRESHCKTPVSDFTLSKDMAQSRAIQSAPVEDGVGELAPSPTYTAVKSEHLPDPVEIKEEEEMLPVWDCGDDCAPADSDQNLTGSWNRDETQINQMYPENPPTDLAKMCNINRQRTFSVVAREILTQFQVWQRACYSRNIEWGPITAKIISALPYLSGRETEVIVRCTKMLHNRRDYLRRRAKDATLERNSLPMGQRYLLQLHSGNVIQHV</sequence>
<name>A0A8T0BUU8_SILME</name>
<dbReference type="Proteomes" id="UP000606274">
    <property type="component" value="Unassembled WGS sequence"/>
</dbReference>
<feature type="region of interest" description="Disordered" evidence="1">
    <location>
        <begin position="145"/>
        <end position="183"/>
    </location>
</feature>
<keyword evidence="3" id="KW-1185">Reference proteome</keyword>
<protein>
    <submittedName>
        <fullName evidence="2">Uncharacterized protein</fullName>
    </submittedName>
</protein>
<proteinExistence type="predicted"/>
<reference evidence="2" key="1">
    <citation type="submission" date="2020-08" db="EMBL/GenBank/DDBJ databases">
        <title>Chromosome-level assembly of Southern catfish (Silurus meridionalis) provides insights into visual adaptation to the nocturnal and benthic lifestyles.</title>
        <authorList>
            <person name="Zhang Y."/>
            <person name="Wang D."/>
            <person name="Peng Z."/>
        </authorList>
    </citation>
    <scope>NUCLEOTIDE SEQUENCE</scope>
    <source>
        <strain evidence="2">SWU-2019-XX</strain>
        <tissue evidence="2">Muscle</tissue>
    </source>
</reference>
<evidence type="ECO:0000313" key="3">
    <source>
        <dbReference type="Proteomes" id="UP000606274"/>
    </source>
</evidence>